<keyword evidence="1" id="KW-1133">Transmembrane helix</keyword>
<keyword evidence="1" id="KW-0472">Membrane</keyword>
<protein>
    <submittedName>
        <fullName evidence="2">Uncharacterized protein</fullName>
    </submittedName>
</protein>
<sequence>MLDGTPEGWYYFVLLVVFAIMAVVWIGFARFSMARIERQMKKDGVKRQSSWDGVGLRVLWYASAIAFPVGIFNQANDPLIDVPTVRRYSTRFDRYLGWALMISGLIFLAIVLLGGFFFNLD</sequence>
<feature type="transmembrane region" description="Helical" evidence="1">
    <location>
        <begin position="54"/>
        <end position="75"/>
    </location>
</feature>
<keyword evidence="3" id="KW-1185">Reference proteome</keyword>
<dbReference type="RefSeq" id="WP_200367293.1">
    <property type="nucleotide sequence ID" value="NZ_JAHKPV010000006.1"/>
</dbReference>
<proteinExistence type="predicted"/>
<keyword evidence="1" id="KW-0812">Transmembrane</keyword>
<feature type="transmembrane region" description="Helical" evidence="1">
    <location>
        <begin position="12"/>
        <end position="33"/>
    </location>
</feature>
<gene>
    <name evidence="2" type="ORF">KO508_05970</name>
</gene>
<accession>A0ABS6A679</accession>
<evidence type="ECO:0000256" key="1">
    <source>
        <dbReference type="SAM" id="Phobius"/>
    </source>
</evidence>
<evidence type="ECO:0000313" key="2">
    <source>
        <dbReference type="EMBL" id="MBU2873554.1"/>
    </source>
</evidence>
<name>A0ABS6A679_9GAMM</name>
<comment type="caution">
    <text evidence="2">The sequence shown here is derived from an EMBL/GenBank/DDBJ whole genome shotgun (WGS) entry which is preliminary data.</text>
</comment>
<reference evidence="2 3" key="1">
    <citation type="submission" date="2021-05" db="EMBL/GenBank/DDBJ databases">
        <title>Draft genomes of bacteria isolated from model marine particles.</title>
        <authorList>
            <person name="Datta M.S."/>
            <person name="Schwartzman J.A."/>
            <person name="Enke T.N."/>
            <person name="Saavedra J."/>
            <person name="Cermak N."/>
            <person name="Cordero O.X."/>
        </authorList>
    </citation>
    <scope>NUCLEOTIDE SEQUENCE [LARGE SCALE GENOMIC DNA]</scope>
    <source>
        <strain evidence="2 3">D2M19</strain>
    </source>
</reference>
<feature type="transmembrane region" description="Helical" evidence="1">
    <location>
        <begin position="95"/>
        <end position="118"/>
    </location>
</feature>
<dbReference type="EMBL" id="JAHKPV010000006">
    <property type="protein sequence ID" value="MBU2873554.1"/>
    <property type="molecule type" value="Genomic_DNA"/>
</dbReference>
<dbReference type="Proteomes" id="UP000753376">
    <property type="component" value="Unassembled WGS sequence"/>
</dbReference>
<organism evidence="2 3">
    <name type="scientific">Marinobacter salexigens</name>
    <dbReference type="NCBI Taxonomy" id="1925763"/>
    <lineage>
        <taxon>Bacteria</taxon>
        <taxon>Pseudomonadati</taxon>
        <taxon>Pseudomonadota</taxon>
        <taxon>Gammaproteobacteria</taxon>
        <taxon>Pseudomonadales</taxon>
        <taxon>Marinobacteraceae</taxon>
        <taxon>Marinobacter</taxon>
    </lineage>
</organism>
<evidence type="ECO:0000313" key="3">
    <source>
        <dbReference type="Proteomes" id="UP000753376"/>
    </source>
</evidence>